<feature type="domain" description="C2" evidence="4">
    <location>
        <begin position="228"/>
        <end position="345"/>
    </location>
</feature>
<comment type="caution">
    <text evidence="5">The sequence shown here is derived from an EMBL/GenBank/DDBJ whole genome shotgun (WGS) entry which is preliminary data.</text>
</comment>
<keyword evidence="3" id="KW-0472">Membrane</keyword>
<dbReference type="GO" id="GO:0005509">
    <property type="term" value="F:calcium ion binding"/>
    <property type="evidence" value="ECO:0007669"/>
    <property type="project" value="TreeGrafter"/>
</dbReference>
<name>A0AAV8WIY4_9CUCU</name>
<keyword evidence="3" id="KW-1133">Transmembrane helix</keyword>
<feature type="domain" description="C2" evidence="4">
    <location>
        <begin position="1"/>
        <end position="85"/>
    </location>
</feature>
<gene>
    <name evidence="5" type="ORF">NQ315_009538</name>
</gene>
<accession>A0AAV8WIY4</accession>
<dbReference type="Pfam" id="PF00168">
    <property type="entry name" value="C2"/>
    <property type="match status" value="3"/>
</dbReference>
<dbReference type="PRINTS" id="PR00360">
    <property type="entry name" value="C2DOMAIN"/>
</dbReference>
<feature type="transmembrane region" description="Helical" evidence="3">
    <location>
        <begin position="692"/>
        <end position="717"/>
    </location>
</feature>
<organism evidence="5 6">
    <name type="scientific">Exocentrus adspersus</name>
    <dbReference type="NCBI Taxonomy" id="1586481"/>
    <lineage>
        <taxon>Eukaryota</taxon>
        <taxon>Metazoa</taxon>
        <taxon>Ecdysozoa</taxon>
        <taxon>Arthropoda</taxon>
        <taxon>Hexapoda</taxon>
        <taxon>Insecta</taxon>
        <taxon>Pterygota</taxon>
        <taxon>Neoptera</taxon>
        <taxon>Endopterygota</taxon>
        <taxon>Coleoptera</taxon>
        <taxon>Polyphaga</taxon>
        <taxon>Cucujiformia</taxon>
        <taxon>Chrysomeloidea</taxon>
        <taxon>Cerambycidae</taxon>
        <taxon>Lamiinae</taxon>
        <taxon>Acanthocinini</taxon>
        <taxon>Exocentrus</taxon>
    </lineage>
</organism>
<proteinExistence type="predicted"/>
<evidence type="ECO:0000256" key="3">
    <source>
        <dbReference type="SAM" id="Phobius"/>
    </source>
</evidence>
<dbReference type="FunFam" id="2.60.40.150:FF:000167">
    <property type="entry name" value="Multiple C2 domains, transmembrane 2a"/>
    <property type="match status" value="1"/>
</dbReference>
<dbReference type="FunFam" id="2.60.40.150:FF:000174">
    <property type="entry name" value="Multiple C2 domains, transmembrane 2a"/>
    <property type="match status" value="1"/>
</dbReference>
<dbReference type="GO" id="GO:0046928">
    <property type="term" value="P:regulation of neurotransmitter secretion"/>
    <property type="evidence" value="ECO:0007669"/>
    <property type="project" value="TreeGrafter"/>
</dbReference>
<protein>
    <recommendedName>
        <fullName evidence="4">C2 domain-containing protein</fullName>
    </recommendedName>
</protein>
<dbReference type="CDD" id="cd08377">
    <property type="entry name" value="C2C_MCTP_PRT"/>
    <property type="match status" value="1"/>
</dbReference>
<keyword evidence="2" id="KW-0106">Calcium</keyword>
<keyword evidence="6" id="KW-1185">Reference proteome</keyword>
<dbReference type="Proteomes" id="UP001159042">
    <property type="component" value="Unassembled WGS sequence"/>
</dbReference>
<dbReference type="CDD" id="cd08376">
    <property type="entry name" value="C2B_MCTP_PRT"/>
    <property type="match status" value="1"/>
</dbReference>
<evidence type="ECO:0000259" key="4">
    <source>
        <dbReference type="PROSITE" id="PS50004"/>
    </source>
</evidence>
<dbReference type="SUPFAM" id="SSF49562">
    <property type="entry name" value="C2 domain (Calcium/lipid-binding domain, CaLB)"/>
    <property type="match status" value="3"/>
</dbReference>
<dbReference type="InterPro" id="IPR035892">
    <property type="entry name" value="C2_domain_sf"/>
</dbReference>
<dbReference type="PROSITE" id="PS50004">
    <property type="entry name" value="C2"/>
    <property type="match status" value="3"/>
</dbReference>
<keyword evidence="1" id="KW-0479">Metal-binding</keyword>
<evidence type="ECO:0000256" key="2">
    <source>
        <dbReference type="ARBA" id="ARBA00022837"/>
    </source>
</evidence>
<dbReference type="Gene3D" id="2.60.40.150">
    <property type="entry name" value="C2 domain"/>
    <property type="match status" value="3"/>
</dbReference>
<reference evidence="5 6" key="1">
    <citation type="journal article" date="2023" name="Insect Mol. Biol.">
        <title>Genome sequencing provides insights into the evolution of gene families encoding plant cell wall-degrading enzymes in longhorned beetles.</title>
        <authorList>
            <person name="Shin N.R."/>
            <person name="Okamura Y."/>
            <person name="Kirsch R."/>
            <person name="Pauchet Y."/>
        </authorList>
    </citation>
    <scope>NUCLEOTIDE SEQUENCE [LARGE SCALE GENOMIC DNA]</scope>
    <source>
        <strain evidence="5">EAD_L_NR</strain>
    </source>
</reference>
<dbReference type="AlphaFoldDB" id="A0AAV8WIY4"/>
<dbReference type="PANTHER" id="PTHR45911:SF4">
    <property type="entry name" value="MULTIPLE C2 AND TRANSMEMBRANE DOMAIN-CONTAINING PROTEIN"/>
    <property type="match status" value="1"/>
</dbReference>
<sequence>MDKNGLSDPYVKFKCGGRLVYKSRTVYRDLNPVWDESFTVPIEDPFLPIGIKVFDYDWGLQDDFMGAATLELTSLDMSRTNDIALALQDPSRPDASLGEILLSATLYPKTQEDKEQVKELTQSLDDLSAIDGTRSFQVKRFMVKELTASTVSLTSCMGKARDYVSTKNIRKTLEIMSATDDSGEECPQKENRTTYRVVMDDNEDASFVERMGMKLREKGDQVHRYFQKNSRIQDVNKRLKSQIWSSVVTIVLVEGKNLLACDPETGTSDPYVKFRLGNEKYKSRVIWRSLNPRWLEQLDLHLYDDGDQQLEITVWDKDRSRDDFMGRCVIDLTSLERERTHNIWQELEDGAGSLHLLLTISGTTASETISDLTTYEENPRERETITDRYTWHRTFHNIRDVGHLTVKVYKASGLAAADLGGKSDPFCVVELGNARLQTQTEYKTLAPSWNKIFTFNVKDINSVLEITVFDEDRDHKVEFLGKVAIPLLRIRSGEKRWYALKDKKLRSRAKGSNPQILLEMSIVWNPIRACIRTLNPKEEKYMQTEIKFKRQVFVKNVLRLKAFLVYFYEIGKLLQNCFEWESKLQSFGALVVWLVLCYYFEPWMVPVAGLLIFLKQYIIRALAGPAPVPWDETADSDLDDDDEEEKEKEEKKSLKERLQAIQEVTQGVQNAIGKIASILESIKNTFNFTVPYLSWIAIILLLLAGIVLYLLPIRYLLMLWGTNKFFRRILRPHAVVNNELYDLLTRIPDDEMLLDYKDLKLLINNETDRRRDPKKKHKTSYILTITGMYSFLNRSLYGCYWKVISSTLPQVCQQTKLTFHEKVLTIDDALDDFTSQLTQKKARKWNLERKALKPVKDYTPIDQIEPSTHYDLQNYSIEKINQLFLDCLEAGDNDSLLTLTKECIEHKKCPSLSNLIHVLTLCAQNGDKDTINLIRELCVEFHPDIAKANSYFKHYFAEAVWIKGNISESLKIFNEVYTENVLLRRRIKLVFKYLVQDVTSTRSEAALVSLVKFAQELLSNYNDFFPMVCVWQTCFLSEWFTDQSLALELLERNEGLRKAVISRIPYVVMISLSSHRTEVVYRLLELLLRYQMRMQYSGVLSALLDYQISQGDLRSTLEIIQWSLNNSVELSAYRNEKFLFLLLNGGTDGSELLERIRSVKKETVTRDLKF</sequence>
<evidence type="ECO:0000256" key="1">
    <source>
        <dbReference type="ARBA" id="ARBA00022723"/>
    </source>
</evidence>
<dbReference type="EMBL" id="JANEYG010000001">
    <property type="protein sequence ID" value="KAJ8925691.1"/>
    <property type="molecule type" value="Genomic_DNA"/>
</dbReference>
<dbReference type="PANTHER" id="PTHR45911">
    <property type="entry name" value="C2 DOMAIN-CONTAINING PROTEIN"/>
    <property type="match status" value="1"/>
</dbReference>
<keyword evidence="3" id="KW-0812">Transmembrane</keyword>
<evidence type="ECO:0000313" key="6">
    <source>
        <dbReference type="Proteomes" id="UP001159042"/>
    </source>
</evidence>
<feature type="domain" description="C2" evidence="4">
    <location>
        <begin position="379"/>
        <end position="502"/>
    </location>
</feature>
<dbReference type="InterPro" id="IPR000008">
    <property type="entry name" value="C2_dom"/>
</dbReference>
<evidence type="ECO:0000313" key="5">
    <source>
        <dbReference type="EMBL" id="KAJ8925691.1"/>
    </source>
</evidence>
<dbReference type="GO" id="GO:0030672">
    <property type="term" value="C:synaptic vesicle membrane"/>
    <property type="evidence" value="ECO:0007669"/>
    <property type="project" value="TreeGrafter"/>
</dbReference>
<dbReference type="SMART" id="SM00239">
    <property type="entry name" value="C2"/>
    <property type="match status" value="3"/>
</dbReference>